<reference evidence="2 5" key="1">
    <citation type="submission" date="2016-11" db="EMBL/GenBank/DDBJ databases">
        <title>Whole genomes of Flavobacteriaceae.</title>
        <authorList>
            <person name="Stine C."/>
            <person name="Li C."/>
            <person name="Tadesse D."/>
        </authorList>
    </citation>
    <scope>NUCLEOTIDE SEQUENCE [LARGE SCALE GENOMIC DNA]</scope>
    <source>
        <strain evidence="2 5">DSM 21068</strain>
    </source>
</reference>
<evidence type="ECO:0000313" key="3">
    <source>
        <dbReference type="EMBL" id="SIT09132.1"/>
    </source>
</evidence>
<reference evidence="4" key="2">
    <citation type="submission" date="2017-01" db="EMBL/GenBank/DDBJ databases">
        <authorList>
            <person name="Varghese N."/>
            <person name="Submissions S."/>
        </authorList>
    </citation>
    <scope>NUCLEOTIDE SEQUENCE [LARGE SCALE GENOMIC DNA]</scope>
    <source>
        <strain evidence="4">DSM 21068</strain>
    </source>
</reference>
<evidence type="ECO:0000313" key="4">
    <source>
        <dbReference type="Proteomes" id="UP000186246"/>
    </source>
</evidence>
<keyword evidence="5" id="KW-1185">Reference proteome</keyword>
<dbReference type="OrthoDB" id="915634at2"/>
<organism evidence="3 4">
    <name type="scientific">Chryseobacterium piscicola</name>
    <dbReference type="NCBI Taxonomy" id="551459"/>
    <lineage>
        <taxon>Bacteria</taxon>
        <taxon>Pseudomonadati</taxon>
        <taxon>Bacteroidota</taxon>
        <taxon>Flavobacteriia</taxon>
        <taxon>Flavobacteriales</taxon>
        <taxon>Weeksellaceae</taxon>
        <taxon>Chryseobacterium group</taxon>
        <taxon>Chryseobacterium</taxon>
    </lineage>
</organism>
<dbReference type="Proteomes" id="UP000186246">
    <property type="component" value="Unassembled WGS sequence"/>
</dbReference>
<name>A0A1N7PEU2_9FLAO</name>
<gene>
    <name evidence="2" type="ORF">B0A70_15350</name>
    <name evidence="3" type="ORF">SAMN05421796_11337</name>
</gene>
<feature type="domain" description="MobA/VirD2-like nuclease" evidence="1">
    <location>
        <begin position="5"/>
        <end position="114"/>
    </location>
</feature>
<dbReference type="Pfam" id="PF03432">
    <property type="entry name" value="Relaxase"/>
    <property type="match status" value="1"/>
</dbReference>
<dbReference type="AlphaFoldDB" id="A0A1N7PEU2"/>
<accession>A0A1N7PEU2</accession>
<protein>
    <submittedName>
        <fullName evidence="3">Relaxase/Mobilisation nuclease domain-containing protein</fullName>
    </submittedName>
</protein>
<dbReference type="EMBL" id="FTOJ01000013">
    <property type="protein sequence ID" value="SIT09132.1"/>
    <property type="molecule type" value="Genomic_DNA"/>
</dbReference>
<proteinExistence type="predicted"/>
<evidence type="ECO:0000313" key="5">
    <source>
        <dbReference type="Proteomes" id="UP000238314"/>
    </source>
</evidence>
<reference evidence="3" key="3">
    <citation type="submission" date="2017-01" db="EMBL/GenBank/DDBJ databases">
        <authorList>
            <person name="Mah S.A."/>
            <person name="Swanson W.J."/>
            <person name="Moy G.W."/>
            <person name="Vacquier V.D."/>
        </authorList>
    </citation>
    <scope>NUCLEOTIDE SEQUENCE [LARGE SCALE GENOMIC DNA]</scope>
    <source>
        <strain evidence="3">DSM 21068</strain>
    </source>
</reference>
<dbReference type="InterPro" id="IPR005094">
    <property type="entry name" value="Endonuclease_MobA/VirD2"/>
</dbReference>
<dbReference type="EMBL" id="MUGO01000031">
    <property type="protein sequence ID" value="PQA89956.1"/>
    <property type="molecule type" value="Genomic_DNA"/>
</dbReference>
<evidence type="ECO:0000313" key="2">
    <source>
        <dbReference type="EMBL" id="PQA89956.1"/>
    </source>
</evidence>
<dbReference type="STRING" id="551459.SAMN05421796_11337"/>
<dbReference type="RefSeq" id="WP_076452856.1">
    <property type="nucleotide sequence ID" value="NZ_FTOJ01000013.1"/>
</dbReference>
<dbReference type="Proteomes" id="UP000238314">
    <property type="component" value="Unassembled WGS sequence"/>
</dbReference>
<sequence>MVFGTVAEQAYLMRSIAVRNARSSRPVLHLSISFHQEEKISEEMREVIFDKILEELGATRDNNQFIIAQHFDAAHEHYHIVLNKVGFDRSNINTSYIINKCQVIADKIELEVGLRRTLGRTVVYDPTNPKGFRYTTQEERNEKKIFLDKSVGIRDVKTFLRNNIDVSMQQTFNVKELLEKLEEIGIDCNANFNSEGFLKGISFRYNNQAYKGTQLGLKSKAIENYYSLKNKDSIVENEKANEVPIPADKIIRSEKQIFDETKKELLTAVEKLTNFGDHYKNTTQEIAEKIRAGENRKDVLLQTFVDSNFKIQDDQLIYGRYSFDLKVVDDWIDRSILSFQKQVMEFERKKLDYDTLMSQNQQDISFFMLPGTRTRIKSENKELKSKQELAKTPELEISGIGNETSFQQKIISQIKKYKEKLQDIEFKERLRISHEREVAINKEAEKSLSHSDFKSYSDNRMKYSTAEDYKTNFLEYYKHESTFKDLLWLDKRFSILENEDDKIEFLKENFGLNDKEAFFLSERFFESNERIGILKKEIINWLPDRLIRDGENENKIDIGMRLR</sequence>
<evidence type="ECO:0000259" key="1">
    <source>
        <dbReference type="Pfam" id="PF03432"/>
    </source>
</evidence>